<comment type="catalytic activity">
    <reaction evidence="8">
        <text>1,5-bis(diphospho)-1D-myo-inositol 2,3,4,6-tetrakisphosphate + H2O = 1-diphospho-1D-myo-inositol 2,3,4,5,6-pentakisphosphate + phosphate + 2 H(+)</text>
        <dbReference type="Rhea" id="RHEA:79699"/>
        <dbReference type="ChEBI" id="CHEBI:15377"/>
        <dbReference type="ChEBI" id="CHEBI:15378"/>
        <dbReference type="ChEBI" id="CHEBI:43474"/>
        <dbReference type="ChEBI" id="CHEBI:74946"/>
        <dbReference type="ChEBI" id="CHEBI:77983"/>
        <dbReference type="EC" id="3.6.1.52"/>
    </reaction>
    <physiologicalReaction direction="left-to-right" evidence="8">
        <dbReference type="Rhea" id="RHEA:79700"/>
    </physiologicalReaction>
</comment>
<evidence type="ECO:0000256" key="4">
    <source>
        <dbReference type="ARBA" id="ARBA00022801"/>
    </source>
</evidence>
<dbReference type="AlphaFoldDB" id="A0ABD3CLS3"/>
<comment type="catalytic activity">
    <reaction evidence="9">
        <text>6-diphospho-1D-myo-inositol pentakisphosphate + H2O = 1D-myo-inositol hexakisphosphate + phosphate + H(+)</text>
        <dbReference type="Rhea" id="RHEA:79703"/>
        <dbReference type="ChEBI" id="CHEBI:15377"/>
        <dbReference type="ChEBI" id="CHEBI:15378"/>
        <dbReference type="ChEBI" id="CHEBI:43474"/>
        <dbReference type="ChEBI" id="CHEBI:58130"/>
        <dbReference type="ChEBI" id="CHEBI:230534"/>
        <dbReference type="EC" id="3.6.1.52"/>
    </reaction>
    <physiologicalReaction direction="left-to-right" evidence="9">
        <dbReference type="Rhea" id="RHEA:79704"/>
    </physiologicalReaction>
</comment>
<dbReference type="GO" id="GO:0052847">
    <property type="term" value="F:inositol-1,5-bisdiphosphate-2,3,4,6-tetrakisphosphate 5-diphosphatase activity"/>
    <property type="evidence" value="ECO:0007669"/>
    <property type="project" value="UniProtKB-ARBA"/>
</dbReference>
<dbReference type="Pfam" id="PF03162">
    <property type="entry name" value="Y_phosphatase2"/>
    <property type="match status" value="1"/>
</dbReference>
<evidence type="ECO:0000256" key="9">
    <source>
        <dbReference type="ARBA" id="ARBA00048424"/>
    </source>
</evidence>
<dbReference type="Gene3D" id="3.90.190.10">
    <property type="entry name" value="Protein tyrosine phosphatase superfamily"/>
    <property type="match status" value="1"/>
</dbReference>
<gene>
    <name evidence="12" type="ORF">CASFOL_023882</name>
</gene>
<evidence type="ECO:0000256" key="2">
    <source>
        <dbReference type="ARBA" id="ARBA00012527"/>
    </source>
</evidence>
<feature type="domain" description="Tyrosine specific protein phosphatases" evidence="11">
    <location>
        <begin position="86"/>
        <end position="118"/>
    </location>
</feature>
<dbReference type="InterPro" id="IPR000387">
    <property type="entry name" value="Tyr_Pase_dom"/>
</dbReference>
<evidence type="ECO:0000313" key="12">
    <source>
        <dbReference type="EMBL" id="KAL3630898.1"/>
    </source>
</evidence>
<evidence type="ECO:0000256" key="6">
    <source>
        <dbReference type="ARBA" id="ARBA00047342"/>
    </source>
</evidence>
<dbReference type="FunFam" id="3.90.190.10:FF:000035">
    <property type="entry name" value="Tyrosine phosphatase, putative"/>
    <property type="match status" value="1"/>
</dbReference>
<dbReference type="InterPro" id="IPR016130">
    <property type="entry name" value="Tyr_Pase_AS"/>
</dbReference>
<evidence type="ECO:0000256" key="5">
    <source>
        <dbReference type="ARBA" id="ARBA00044949"/>
    </source>
</evidence>
<dbReference type="EC" id="3.6.1.52" evidence="2"/>
<dbReference type="GO" id="GO:0052845">
    <property type="term" value="F:inositol-5-diphosphate-1,2,3,4,6-pentakisphosphate diphosphatase activity"/>
    <property type="evidence" value="ECO:0007669"/>
    <property type="project" value="UniProtKB-ARBA"/>
</dbReference>
<dbReference type="PROSITE" id="PS50056">
    <property type="entry name" value="TYR_PHOSPHATASE_2"/>
    <property type="match status" value="1"/>
</dbReference>
<dbReference type="Proteomes" id="UP001632038">
    <property type="component" value="Unassembled WGS sequence"/>
</dbReference>
<comment type="catalytic activity">
    <reaction evidence="7">
        <text>3,5-bis(diphospho)-1D-myo-inositol 1,2,4,6-tetrakisphosphate + H2O = 3-diphospho-1D-myo-inositol 1,2,4,5,6-pentakisphosphate + phosphate + 2 H(+)</text>
        <dbReference type="Rhea" id="RHEA:56312"/>
        <dbReference type="ChEBI" id="CHEBI:15377"/>
        <dbReference type="ChEBI" id="CHEBI:15378"/>
        <dbReference type="ChEBI" id="CHEBI:43474"/>
        <dbReference type="ChEBI" id="CHEBI:140372"/>
        <dbReference type="ChEBI" id="CHEBI:140374"/>
        <dbReference type="EC" id="3.6.1.52"/>
    </reaction>
    <physiologicalReaction direction="left-to-right" evidence="7">
        <dbReference type="Rhea" id="RHEA:56313"/>
    </physiologicalReaction>
</comment>
<proteinExistence type="inferred from homology"/>
<dbReference type="GO" id="GO:0005737">
    <property type="term" value="C:cytoplasm"/>
    <property type="evidence" value="ECO:0007669"/>
    <property type="project" value="UniProtKB-SubCell"/>
</dbReference>
<feature type="domain" description="Tyrosine-protein phosphatase" evidence="10">
    <location>
        <begin position="12"/>
        <end position="164"/>
    </location>
</feature>
<comment type="caution">
    <text evidence="12">The sequence shown here is derived from an EMBL/GenBank/DDBJ whole genome shotgun (WGS) entry which is preliminary data.</text>
</comment>
<evidence type="ECO:0000256" key="1">
    <source>
        <dbReference type="ARBA" id="ARBA00004496"/>
    </source>
</evidence>
<dbReference type="InterPro" id="IPR020428">
    <property type="entry name" value="PFA-DSPs"/>
</dbReference>
<keyword evidence="4" id="KW-0378">Hydrolase</keyword>
<dbReference type="PROSITE" id="PS00383">
    <property type="entry name" value="TYR_PHOSPHATASE_1"/>
    <property type="match status" value="1"/>
</dbReference>
<keyword evidence="13" id="KW-1185">Reference proteome</keyword>
<sequence length="201" mass="22718">MAPRTELLRPDDFGVVVEGKIYRSAYPLPKYFPFFESLKLRSVICLDSKPYWKNNLEFLESNNIQLIQIGISNGPTGVDTMEIPDKSITEALKVVVDERNHPVLIHCLGGKHRTGCLVGCFRKFQNWGLPAILKEYKQFAGVMSREIDLAFLKRYDAPCLKRQPSSSSSLVGPDSPCCADKLTDAKEFVYPPGDIEIQTRY</sequence>
<accession>A0ABD3CLS3</accession>
<dbReference type="InterPro" id="IPR020422">
    <property type="entry name" value="TYR_PHOSPHATASE_DUAL_dom"/>
</dbReference>
<evidence type="ECO:0000313" key="13">
    <source>
        <dbReference type="Proteomes" id="UP001632038"/>
    </source>
</evidence>
<comment type="subcellular location">
    <subcellularLocation>
        <location evidence="1">Cytoplasm</location>
    </subcellularLocation>
</comment>
<evidence type="ECO:0000259" key="10">
    <source>
        <dbReference type="PROSITE" id="PS50054"/>
    </source>
</evidence>
<evidence type="ECO:0000256" key="7">
    <source>
        <dbReference type="ARBA" id="ARBA00047562"/>
    </source>
</evidence>
<dbReference type="EMBL" id="JAVIJP010000032">
    <property type="protein sequence ID" value="KAL3630898.1"/>
    <property type="molecule type" value="Genomic_DNA"/>
</dbReference>
<keyword evidence="3" id="KW-0963">Cytoplasm</keyword>
<dbReference type="SUPFAM" id="SSF52799">
    <property type="entry name" value="(Phosphotyrosine protein) phosphatases II"/>
    <property type="match status" value="1"/>
</dbReference>
<dbReference type="PRINTS" id="PR01911">
    <property type="entry name" value="PFDSPHPHTASE"/>
</dbReference>
<comment type="similarity">
    <text evidence="5">Belongs to the protein-tyrosine phosphatase family. Atypical dual-specificity phosphatase Siw14-like subfamily.</text>
</comment>
<dbReference type="InterPro" id="IPR004861">
    <property type="entry name" value="Siw14-like"/>
</dbReference>
<evidence type="ECO:0000256" key="8">
    <source>
        <dbReference type="ARBA" id="ARBA00047927"/>
    </source>
</evidence>
<evidence type="ECO:0000256" key="3">
    <source>
        <dbReference type="ARBA" id="ARBA00022490"/>
    </source>
</evidence>
<name>A0ABD3CLS3_9LAMI</name>
<protein>
    <recommendedName>
        <fullName evidence="2">diphosphoinositol-polyphosphate diphosphatase</fullName>
        <ecNumber evidence="2">3.6.1.52</ecNumber>
    </recommendedName>
</protein>
<dbReference type="PANTHER" id="PTHR31126">
    <property type="entry name" value="TYROSINE-PROTEIN PHOSPHATASE"/>
    <property type="match status" value="1"/>
</dbReference>
<organism evidence="12 13">
    <name type="scientific">Castilleja foliolosa</name>
    <dbReference type="NCBI Taxonomy" id="1961234"/>
    <lineage>
        <taxon>Eukaryota</taxon>
        <taxon>Viridiplantae</taxon>
        <taxon>Streptophyta</taxon>
        <taxon>Embryophyta</taxon>
        <taxon>Tracheophyta</taxon>
        <taxon>Spermatophyta</taxon>
        <taxon>Magnoliopsida</taxon>
        <taxon>eudicotyledons</taxon>
        <taxon>Gunneridae</taxon>
        <taxon>Pentapetalae</taxon>
        <taxon>asterids</taxon>
        <taxon>lamiids</taxon>
        <taxon>Lamiales</taxon>
        <taxon>Orobanchaceae</taxon>
        <taxon>Pedicularideae</taxon>
        <taxon>Castillejinae</taxon>
        <taxon>Castilleja</taxon>
    </lineage>
</organism>
<dbReference type="InterPro" id="IPR029021">
    <property type="entry name" value="Prot-tyrosine_phosphatase-like"/>
</dbReference>
<dbReference type="PROSITE" id="PS50054">
    <property type="entry name" value="TYR_PHOSPHATASE_DUAL"/>
    <property type="match status" value="1"/>
</dbReference>
<dbReference type="PANTHER" id="PTHR31126:SF46">
    <property type="entry name" value="TYROSINE-PROTEIN PHOSPHATASE DSP5"/>
    <property type="match status" value="1"/>
</dbReference>
<reference evidence="13" key="1">
    <citation type="journal article" date="2024" name="IScience">
        <title>Strigolactones Initiate the Formation of Haustorium-like Structures in Castilleja.</title>
        <authorList>
            <person name="Buerger M."/>
            <person name="Peterson D."/>
            <person name="Chory J."/>
        </authorList>
    </citation>
    <scope>NUCLEOTIDE SEQUENCE [LARGE SCALE GENOMIC DNA]</scope>
</reference>
<evidence type="ECO:0000259" key="11">
    <source>
        <dbReference type="PROSITE" id="PS50056"/>
    </source>
</evidence>
<comment type="catalytic activity">
    <reaction evidence="6">
        <text>5-diphospho-1D-myo-inositol 1,2,3,4,6-pentakisphosphate + H2O = 1D-myo-inositol hexakisphosphate + phosphate + H(+)</text>
        <dbReference type="Rhea" id="RHEA:22384"/>
        <dbReference type="ChEBI" id="CHEBI:15377"/>
        <dbReference type="ChEBI" id="CHEBI:15378"/>
        <dbReference type="ChEBI" id="CHEBI:43474"/>
        <dbReference type="ChEBI" id="CHEBI:58130"/>
        <dbReference type="ChEBI" id="CHEBI:58628"/>
        <dbReference type="EC" id="3.6.1.52"/>
    </reaction>
    <physiologicalReaction direction="left-to-right" evidence="6">
        <dbReference type="Rhea" id="RHEA:22385"/>
    </physiologicalReaction>
</comment>